<organism evidence="4 5">
    <name type="scientific">Anoxybacillus andreesenii</name>
    <dbReference type="NCBI Taxonomy" id="1325932"/>
    <lineage>
        <taxon>Bacteria</taxon>
        <taxon>Bacillati</taxon>
        <taxon>Bacillota</taxon>
        <taxon>Bacilli</taxon>
        <taxon>Bacillales</taxon>
        <taxon>Anoxybacillaceae</taxon>
        <taxon>Anoxybacillus</taxon>
    </lineage>
</organism>
<evidence type="ECO:0000256" key="2">
    <source>
        <dbReference type="SAM" id="Coils"/>
    </source>
</evidence>
<evidence type="ECO:0000256" key="1">
    <source>
        <dbReference type="ARBA" id="ARBA00009108"/>
    </source>
</evidence>
<keyword evidence="5" id="KW-1185">Reference proteome</keyword>
<evidence type="ECO:0000313" key="5">
    <source>
        <dbReference type="Proteomes" id="UP001231362"/>
    </source>
</evidence>
<proteinExistence type="inferred from homology"/>
<gene>
    <name evidence="4" type="ORF">J2S07_002242</name>
</gene>
<dbReference type="EMBL" id="JAUSTU010000009">
    <property type="protein sequence ID" value="MDQ0155924.1"/>
    <property type="molecule type" value="Genomic_DNA"/>
</dbReference>
<name>A0ABT9V4R1_9BACL</name>
<keyword evidence="2" id="KW-0175">Coiled coil</keyword>
<comment type="caution">
    <text evidence="4">The sequence shown here is derived from an EMBL/GenBank/DDBJ whole genome shotgun (WGS) entry which is preliminary data.</text>
</comment>
<evidence type="ECO:0000313" key="4">
    <source>
        <dbReference type="EMBL" id="MDQ0155924.1"/>
    </source>
</evidence>
<accession>A0ABT9V4R1</accession>
<dbReference type="Proteomes" id="UP001231362">
    <property type="component" value="Unassembled WGS sequence"/>
</dbReference>
<feature type="coiled-coil region" evidence="2">
    <location>
        <begin position="43"/>
        <end position="92"/>
    </location>
</feature>
<dbReference type="InterPro" id="IPR010273">
    <property type="entry name" value="DUF881"/>
</dbReference>
<reference evidence="4 5" key="1">
    <citation type="submission" date="2023-07" db="EMBL/GenBank/DDBJ databases">
        <title>Genomic Encyclopedia of Type Strains, Phase IV (KMG-IV): sequencing the most valuable type-strain genomes for metagenomic binning, comparative biology and taxonomic classification.</title>
        <authorList>
            <person name="Goeker M."/>
        </authorList>
    </citation>
    <scope>NUCLEOTIDE SEQUENCE [LARGE SCALE GENOMIC DNA]</scope>
    <source>
        <strain evidence="4 5">DSM 23948</strain>
    </source>
</reference>
<sequence length="243" mass="27696">MVGNKKVMSFTLILMIIGFMLAIQFHSVKQPEVRDTRDTWQLREDLKKEMELQSNLIKEIRSNETKISEYEHSRKQGREQTLRKTLEELKEEAGLTEVTGPGVKLVISRIDEALVLENVEATLSPDLLRRLLNELNMYGAKHVSIGGQRVINTTVIREIAGEAKINGRSLRAFPLEVLVVTEDFQSAKELYNRMIVSKAVEEFFIDNLQVKVQQPEMKISVPAYEDAIRIRNIESVKADKGGS</sequence>
<feature type="transmembrane region" description="Helical" evidence="3">
    <location>
        <begin position="7"/>
        <end position="25"/>
    </location>
</feature>
<keyword evidence="3" id="KW-0472">Membrane</keyword>
<evidence type="ECO:0000256" key="3">
    <source>
        <dbReference type="SAM" id="Phobius"/>
    </source>
</evidence>
<dbReference type="Pfam" id="PF05949">
    <property type="entry name" value="DUF881"/>
    <property type="match status" value="1"/>
</dbReference>
<dbReference type="PANTHER" id="PTHR37313:SF2">
    <property type="entry name" value="UPF0749 PROTEIN YLXX"/>
    <property type="match status" value="1"/>
</dbReference>
<protein>
    <submittedName>
        <fullName evidence="4">Uncharacterized protein YlxW (UPF0749 family)</fullName>
    </submittedName>
</protein>
<comment type="similarity">
    <text evidence="1">Belongs to the UPF0749 family.</text>
</comment>
<dbReference type="Gene3D" id="3.30.70.1880">
    <property type="entry name" value="Protein of unknown function DUF881"/>
    <property type="match status" value="1"/>
</dbReference>
<dbReference type="PANTHER" id="PTHR37313">
    <property type="entry name" value="UPF0749 PROTEIN RV1825"/>
    <property type="match status" value="1"/>
</dbReference>
<keyword evidence="3" id="KW-1133">Transmembrane helix</keyword>
<keyword evidence="3" id="KW-0812">Transmembrane</keyword>